<proteinExistence type="predicted"/>
<dbReference type="InterPro" id="IPR009305">
    <property type="entry name" value="Mpo1-like"/>
</dbReference>
<sequence length="153" mass="17480">MRDWLDSYSNDHRHPTNQLLHWLCVPPIVWAAIAMLWTIPTPEAWFRPGSWAVLAIVLSFAWYWKHARRLALALLIVLALFALSSAWLLQQFGPGWLLRLGIGVFVVAWIGQFVGHLIEGRRPSFLTDLAYLLIGPAWLMDKLLRRLGVGETA</sequence>
<evidence type="ECO:0000313" key="2">
    <source>
        <dbReference type="EMBL" id="MBE1159008.1"/>
    </source>
</evidence>
<feature type="transmembrane region" description="Helical" evidence="1">
    <location>
        <begin position="71"/>
        <end position="90"/>
    </location>
</feature>
<dbReference type="PANTHER" id="PTHR28026:SF9">
    <property type="entry name" value="2-HYDROXY-PALMITIC ACID DIOXYGENASE MPO1"/>
    <property type="match status" value="1"/>
</dbReference>
<accession>A0ABR9G4N8</accession>
<dbReference type="PANTHER" id="PTHR28026">
    <property type="entry name" value="DUF962 DOMAIN PROTEIN (AFU_ORTHOLOGUE AFUA_8G05310)"/>
    <property type="match status" value="1"/>
</dbReference>
<dbReference type="Proteomes" id="UP000651010">
    <property type="component" value="Unassembled WGS sequence"/>
</dbReference>
<evidence type="ECO:0000313" key="3">
    <source>
        <dbReference type="Proteomes" id="UP000651010"/>
    </source>
</evidence>
<feature type="transmembrane region" description="Helical" evidence="1">
    <location>
        <begin position="45"/>
        <end position="64"/>
    </location>
</feature>
<evidence type="ECO:0000256" key="1">
    <source>
        <dbReference type="SAM" id="Phobius"/>
    </source>
</evidence>
<feature type="transmembrane region" description="Helical" evidence="1">
    <location>
        <begin position="96"/>
        <end position="118"/>
    </location>
</feature>
<dbReference type="Pfam" id="PF06127">
    <property type="entry name" value="Mpo1-like"/>
    <property type="match status" value="1"/>
</dbReference>
<name>A0ABR9G4N8_9GAMM</name>
<keyword evidence="3" id="KW-1185">Reference proteome</keyword>
<keyword evidence="1" id="KW-0812">Transmembrane</keyword>
<gene>
    <name evidence="2" type="ORF">IGX34_01345</name>
</gene>
<keyword evidence="1" id="KW-1133">Transmembrane helix</keyword>
<reference evidence="2 3" key="1">
    <citation type="submission" date="2020-09" db="EMBL/GenBank/DDBJ databases">
        <title>Dyella sp. 7MK23 isolated from forest soil.</title>
        <authorList>
            <person name="Fu J."/>
        </authorList>
    </citation>
    <scope>NUCLEOTIDE SEQUENCE [LARGE SCALE GENOMIC DNA]</scope>
    <source>
        <strain evidence="2 3">7MK23</strain>
    </source>
</reference>
<keyword evidence="1" id="KW-0472">Membrane</keyword>
<organism evidence="2 3">
    <name type="scientific">Dyella acidiphila</name>
    <dbReference type="NCBI Taxonomy" id="2775866"/>
    <lineage>
        <taxon>Bacteria</taxon>
        <taxon>Pseudomonadati</taxon>
        <taxon>Pseudomonadota</taxon>
        <taxon>Gammaproteobacteria</taxon>
        <taxon>Lysobacterales</taxon>
        <taxon>Rhodanobacteraceae</taxon>
        <taxon>Dyella</taxon>
    </lineage>
</organism>
<feature type="transmembrane region" description="Helical" evidence="1">
    <location>
        <begin position="20"/>
        <end position="39"/>
    </location>
</feature>
<protein>
    <submittedName>
        <fullName evidence="2">DUF962 domain-containing protein</fullName>
    </submittedName>
</protein>
<dbReference type="EMBL" id="JACZZA010000001">
    <property type="protein sequence ID" value="MBE1159008.1"/>
    <property type="molecule type" value="Genomic_DNA"/>
</dbReference>
<comment type="caution">
    <text evidence="2">The sequence shown here is derived from an EMBL/GenBank/DDBJ whole genome shotgun (WGS) entry which is preliminary data.</text>
</comment>